<reference evidence="1" key="2">
    <citation type="submission" date="2017-11" db="EMBL/GenBank/DDBJ databases">
        <title>Coralsnake Venomics: Analyses of Venom Gland Transcriptomes and Proteomes of Six Brazilian Taxa.</title>
        <authorList>
            <person name="Aird S.D."/>
            <person name="Jorge da Silva N."/>
            <person name="Qiu L."/>
            <person name="Villar-Briones A."/>
            <person name="Aparecida-Saddi V."/>
            <person name="Campos-Telles M.P."/>
            <person name="Grau M."/>
            <person name="Mikheyev A.S."/>
        </authorList>
    </citation>
    <scope>NUCLEOTIDE SEQUENCE</scope>
    <source>
        <tissue evidence="1">Venom_gland</tissue>
    </source>
</reference>
<dbReference type="EMBL" id="IACJ01032093">
    <property type="protein sequence ID" value="LAA39992.1"/>
    <property type="molecule type" value="Transcribed_RNA"/>
</dbReference>
<sequence length="109" mass="12552">MFTSWMPFLSPVQSLVQQIYSHCAERERNICLYLGLNTQTSDCEVRPPPLGYHITLGESSLFLEDRVICLLGQCVHTDPPLSQLVSDWRSQREKLGSWKDFVVPFSQLH</sequence>
<accession>A0A2D4EXN4</accession>
<name>A0A2D4EXN4_MICCO</name>
<reference evidence="1" key="1">
    <citation type="submission" date="2017-07" db="EMBL/GenBank/DDBJ databases">
        <authorList>
            <person name="Mikheyev A."/>
            <person name="Grau M."/>
        </authorList>
    </citation>
    <scope>NUCLEOTIDE SEQUENCE</scope>
    <source>
        <tissue evidence="1">Venom_gland</tissue>
    </source>
</reference>
<proteinExistence type="predicted"/>
<dbReference type="AlphaFoldDB" id="A0A2D4EXN4"/>
<organism evidence="1">
    <name type="scientific">Micrurus corallinus</name>
    <name type="common">Brazilian coral snake</name>
    <dbReference type="NCBI Taxonomy" id="54390"/>
    <lineage>
        <taxon>Eukaryota</taxon>
        <taxon>Metazoa</taxon>
        <taxon>Chordata</taxon>
        <taxon>Craniata</taxon>
        <taxon>Vertebrata</taxon>
        <taxon>Euteleostomi</taxon>
        <taxon>Lepidosauria</taxon>
        <taxon>Squamata</taxon>
        <taxon>Bifurcata</taxon>
        <taxon>Unidentata</taxon>
        <taxon>Episquamata</taxon>
        <taxon>Toxicofera</taxon>
        <taxon>Serpentes</taxon>
        <taxon>Colubroidea</taxon>
        <taxon>Elapidae</taxon>
        <taxon>Elapinae</taxon>
        <taxon>Micrurus</taxon>
    </lineage>
</organism>
<protein>
    <submittedName>
        <fullName evidence="1">Uncharacterized protein</fullName>
    </submittedName>
</protein>
<evidence type="ECO:0000313" key="1">
    <source>
        <dbReference type="EMBL" id="LAA39992.1"/>
    </source>
</evidence>